<sequence>MSFVPTLDDDGKPITCRAENPNVTTLSMDTSWTINVVYAQCQQCNGSDCDGLLADPPVVRLRLGSSLAAGDIKEGDDVYFECHVRANPPARKLSWLHDDRALAHNATARVFHSNQSLVLQKVTRHSSGRYACSALNAEGETVSNELLFRVKCKPHAPRNCTLWNQTAESVEVSCVAGFDGGLPQRFLLEVYSDSAVPRVNLSSDEPSWTVRGLEWDVRHRLVAVAFNSKGRSAPARLDDVLFRDPEKRTASEAQLGMSGVVGALGAGAGAVCALVAGACALALRRRRRPRLAKPPPAPAPPAKLDHDDAEPDLIPNNYCEAASAPSLAVSSPARTAPAPLTTPACNGPGASWTWGARGVAPGGGAAPGARALGRSASATLRAAPAPDLNVDAIKEKLLDHRIPESCV</sequence>
<dbReference type="InterPro" id="IPR003961">
    <property type="entry name" value="FN3_dom"/>
</dbReference>
<keyword evidence="2" id="KW-0812">Transmembrane</keyword>
<dbReference type="PANTHER" id="PTHR23278:SF31">
    <property type="entry name" value="SIDESTEP II, ISOFORM A"/>
    <property type="match status" value="1"/>
</dbReference>
<evidence type="ECO:0000256" key="2">
    <source>
        <dbReference type="SAM" id="Phobius"/>
    </source>
</evidence>
<reference evidence="5" key="1">
    <citation type="journal article" date="2021" name="G3 (Bethesda)">
        <title>Genome and transcriptome analysis of the beet armyworm Spodoptera exigua reveals targets for pest control. .</title>
        <authorList>
            <person name="Simon S."/>
            <person name="Breeschoten T."/>
            <person name="Jansen H.J."/>
            <person name="Dirks R.P."/>
            <person name="Schranz M.E."/>
            <person name="Ros V.I.D."/>
        </authorList>
    </citation>
    <scope>NUCLEOTIDE SEQUENCE</scope>
    <source>
        <strain evidence="5">TB_SE_WUR_2020</strain>
    </source>
</reference>
<dbReference type="InterPro" id="IPR036179">
    <property type="entry name" value="Ig-like_dom_sf"/>
</dbReference>
<keyword evidence="2" id="KW-0472">Membrane</keyword>
<dbReference type="Gene3D" id="2.60.40.10">
    <property type="entry name" value="Immunoglobulins"/>
    <property type="match status" value="3"/>
</dbReference>
<organism evidence="5 6">
    <name type="scientific">Spodoptera exigua</name>
    <name type="common">Beet armyworm</name>
    <name type="synonym">Noctua fulgens</name>
    <dbReference type="NCBI Taxonomy" id="7107"/>
    <lineage>
        <taxon>Eukaryota</taxon>
        <taxon>Metazoa</taxon>
        <taxon>Ecdysozoa</taxon>
        <taxon>Arthropoda</taxon>
        <taxon>Hexapoda</taxon>
        <taxon>Insecta</taxon>
        <taxon>Pterygota</taxon>
        <taxon>Neoptera</taxon>
        <taxon>Endopterygota</taxon>
        <taxon>Lepidoptera</taxon>
        <taxon>Glossata</taxon>
        <taxon>Ditrysia</taxon>
        <taxon>Noctuoidea</taxon>
        <taxon>Noctuidae</taxon>
        <taxon>Amphipyrinae</taxon>
        <taxon>Spodoptera</taxon>
    </lineage>
</organism>
<dbReference type="PROSITE" id="PS50853">
    <property type="entry name" value="FN3"/>
    <property type="match status" value="1"/>
</dbReference>
<feature type="domain" description="Fibronectin type-III" evidence="4">
    <location>
        <begin position="156"/>
        <end position="247"/>
    </location>
</feature>
<feature type="transmembrane region" description="Helical" evidence="2">
    <location>
        <begin position="255"/>
        <end position="283"/>
    </location>
</feature>
<evidence type="ECO:0000259" key="4">
    <source>
        <dbReference type="PROSITE" id="PS50853"/>
    </source>
</evidence>
<proteinExistence type="predicted"/>
<evidence type="ECO:0000313" key="5">
    <source>
        <dbReference type="EMBL" id="KAH9629640.1"/>
    </source>
</evidence>
<dbReference type="CDD" id="cd00063">
    <property type="entry name" value="FN3"/>
    <property type="match status" value="1"/>
</dbReference>
<dbReference type="PANTHER" id="PTHR23278">
    <property type="entry name" value="SIDESTEP PROTEIN"/>
    <property type="match status" value="1"/>
</dbReference>
<feature type="region of interest" description="Disordered" evidence="1">
    <location>
        <begin position="290"/>
        <end position="311"/>
    </location>
</feature>
<feature type="domain" description="Ig-like" evidence="3">
    <location>
        <begin position="56"/>
        <end position="143"/>
    </location>
</feature>
<dbReference type="InterPro" id="IPR007110">
    <property type="entry name" value="Ig-like_dom"/>
</dbReference>
<dbReference type="SUPFAM" id="SSF49265">
    <property type="entry name" value="Fibronectin type III"/>
    <property type="match status" value="1"/>
</dbReference>
<dbReference type="InterPro" id="IPR003598">
    <property type="entry name" value="Ig_sub2"/>
</dbReference>
<evidence type="ECO:0000259" key="3">
    <source>
        <dbReference type="PROSITE" id="PS50835"/>
    </source>
</evidence>
<protein>
    <submittedName>
        <fullName evidence="5">Uncharacterized protein</fullName>
    </submittedName>
</protein>
<dbReference type="InterPro" id="IPR036116">
    <property type="entry name" value="FN3_sf"/>
</dbReference>
<accession>A0A922M4D8</accession>
<dbReference type="InterPro" id="IPR013783">
    <property type="entry name" value="Ig-like_fold"/>
</dbReference>
<dbReference type="SUPFAM" id="SSF48726">
    <property type="entry name" value="Immunoglobulin"/>
    <property type="match status" value="1"/>
</dbReference>
<dbReference type="EMBL" id="JACEFF010000856">
    <property type="protein sequence ID" value="KAH9629640.1"/>
    <property type="molecule type" value="Genomic_DNA"/>
</dbReference>
<dbReference type="SMART" id="SM00409">
    <property type="entry name" value="IG"/>
    <property type="match status" value="1"/>
</dbReference>
<gene>
    <name evidence="5" type="ORF">HF086_001612</name>
</gene>
<dbReference type="PROSITE" id="PS50835">
    <property type="entry name" value="IG_LIKE"/>
    <property type="match status" value="1"/>
</dbReference>
<dbReference type="AlphaFoldDB" id="A0A922M4D8"/>
<evidence type="ECO:0000313" key="6">
    <source>
        <dbReference type="Proteomes" id="UP000814243"/>
    </source>
</evidence>
<dbReference type="Proteomes" id="UP000814243">
    <property type="component" value="Unassembled WGS sequence"/>
</dbReference>
<dbReference type="Pfam" id="PF13927">
    <property type="entry name" value="Ig_3"/>
    <property type="match status" value="1"/>
</dbReference>
<dbReference type="SMART" id="SM00408">
    <property type="entry name" value="IGc2"/>
    <property type="match status" value="1"/>
</dbReference>
<dbReference type="InterPro" id="IPR003599">
    <property type="entry name" value="Ig_sub"/>
</dbReference>
<name>A0A922M4D8_SPOEX</name>
<evidence type="ECO:0000256" key="1">
    <source>
        <dbReference type="SAM" id="MobiDB-lite"/>
    </source>
</evidence>
<keyword evidence="2" id="KW-1133">Transmembrane helix</keyword>
<feature type="compositionally biased region" description="Pro residues" evidence="1">
    <location>
        <begin position="292"/>
        <end position="301"/>
    </location>
</feature>
<comment type="caution">
    <text evidence="5">The sequence shown here is derived from an EMBL/GenBank/DDBJ whole genome shotgun (WGS) entry which is preliminary data.</text>
</comment>